<protein>
    <submittedName>
        <fullName evidence="1">Uncharacterized protein</fullName>
    </submittedName>
</protein>
<name>A0A5J4UZW2_9EUKA</name>
<proteinExistence type="predicted"/>
<evidence type="ECO:0000313" key="2">
    <source>
        <dbReference type="Proteomes" id="UP000324800"/>
    </source>
</evidence>
<sequence>MIQLNIELLGKFKYIAPPLSILLQLMNQFELVIMSLFALSISLYITPLSKALHPLHAALFSSNDALFDIFKQFPPPYQVGLVIKHESNNVNREIFNFLSAPLIIAWKPPLDSEQSHPLNRLEFDTYNQDPVLISQQIPPP</sequence>
<reference evidence="1 2" key="1">
    <citation type="submission" date="2019-03" db="EMBL/GenBank/DDBJ databases">
        <title>Single cell metagenomics reveals metabolic interactions within the superorganism composed of flagellate Streblomastix strix and complex community of Bacteroidetes bacteria on its surface.</title>
        <authorList>
            <person name="Treitli S.C."/>
            <person name="Kolisko M."/>
            <person name="Husnik F."/>
            <person name="Keeling P."/>
            <person name="Hampl V."/>
        </authorList>
    </citation>
    <scope>NUCLEOTIDE SEQUENCE [LARGE SCALE GENOMIC DNA]</scope>
    <source>
        <strain evidence="1">ST1C</strain>
    </source>
</reference>
<dbReference type="AlphaFoldDB" id="A0A5J4UZW2"/>
<dbReference type="EMBL" id="SNRW01010998">
    <property type="protein sequence ID" value="KAA6375773.1"/>
    <property type="molecule type" value="Genomic_DNA"/>
</dbReference>
<comment type="caution">
    <text evidence="1">The sequence shown here is derived from an EMBL/GenBank/DDBJ whole genome shotgun (WGS) entry which is preliminary data.</text>
</comment>
<evidence type="ECO:0000313" key="1">
    <source>
        <dbReference type="EMBL" id="KAA6375773.1"/>
    </source>
</evidence>
<organism evidence="1 2">
    <name type="scientific">Streblomastix strix</name>
    <dbReference type="NCBI Taxonomy" id="222440"/>
    <lineage>
        <taxon>Eukaryota</taxon>
        <taxon>Metamonada</taxon>
        <taxon>Preaxostyla</taxon>
        <taxon>Oxymonadida</taxon>
        <taxon>Streblomastigidae</taxon>
        <taxon>Streblomastix</taxon>
    </lineage>
</organism>
<dbReference type="Proteomes" id="UP000324800">
    <property type="component" value="Unassembled WGS sequence"/>
</dbReference>
<accession>A0A5J4UZW2</accession>
<gene>
    <name evidence="1" type="ORF">EZS28_028701</name>
</gene>